<dbReference type="EMBL" id="JACXVP010000011">
    <property type="protein sequence ID" value="KAG5576534.1"/>
    <property type="molecule type" value="Genomic_DNA"/>
</dbReference>
<dbReference type="Proteomes" id="UP000824120">
    <property type="component" value="Chromosome 11"/>
</dbReference>
<sequence length="170" mass="19588">IAQLHKGDDSRIMEDLLSLLPYPTQYFMHSNGYIANGYRFHVEDYEKKLRTQNCGVVVGDENDKIVKALITKEFFKTYEPFISVDQASQVLYDNDNSNKGWQVVRPRDSFNIVEQMDDDIVEIKMKPIKTKNKADSSMKSTIKYTFVAPGAIGKGRRRGKGLNLWMKKDI</sequence>
<feature type="non-terminal residue" evidence="1">
    <location>
        <position position="1"/>
    </location>
</feature>
<comment type="caution">
    <text evidence="1">The sequence shown here is derived from an EMBL/GenBank/DDBJ whole genome shotgun (WGS) entry which is preliminary data.</text>
</comment>
<accession>A0A9J5WNR9</accession>
<dbReference type="PANTHER" id="PTHR48258">
    <property type="entry name" value="DUF4218 DOMAIN-CONTAINING PROTEIN-RELATED"/>
    <property type="match status" value="1"/>
</dbReference>
<organism evidence="1 2">
    <name type="scientific">Solanum commersonii</name>
    <name type="common">Commerson's wild potato</name>
    <name type="synonym">Commerson's nightshade</name>
    <dbReference type="NCBI Taxonomy" id="4109"/>
    <lineage>
        <taxon>Eukaryota</taxon>
        <taxon>Viridiplantae</taxon>
        <taxon>Streptophyta</taxon>
        <taxon>Embryophyta</taxon>
        <taxon>Tracheophyta</taxon>
        <taxon>Spermatophyta</taxon>
        <taxon>Magnoliopsida</taxon>
        <taxon>eudicotyledons</taxon>
        <taxon>Gunneridae</taxon>
        <taxon>Pentapetalae</taxon>
        <taxon>asterids</taxon>
        <taxon>lamiids</taxon>
        <taxon>Solanales</taxon>
        <taxon>Solanaceae</taxon>
        <taxon>Solanoideae</taxon>
        <taxon>Solaneae</taxon>
        <taxon>Solanum</taxon>
    </lineage>
</organism>
<name>A0A9J5WNR9_SOLCO</name>
<evidence type="ECO:0000313" key="1">
    <source>
        <dbReference type="EMBL" id="KAG5576534.1"/>
    </source>
</evidence>
<evidence type="ECO:0000313" key="2">
    <source>
        <dbReference type="Proteomes" id="UP000824120"/>
    </source>
</evidence>
<dbReference type="PANTHER" id="PTHR48258:SF4">
    <property type="entry name" value="DUF4216 DOMAIN-CONTAINING PROTEIN"/>
    <property type="match status" value="1"/>
</dbReference>
<dbReference type="OrthoDB" id="1297108at2759"/>
<protein>
    <submittedName>
        <fullName evidence="1">Uncharacterized protein</fullName>
    </submittedName>
</protein>
<dbReference type="AlphaFoldDB" id="A0A9J5WNR9"/>
<gene>
    <name evidence="1" type="ORF">H5410_056668</name>
</gene>
<reference evidence="1 2" key="1">
    <citation type="submission" date="2020-09" db="EMBL/GenBank/DDBJ databases">
        <title>De no assembly of potato wild relative species, Solanum commersonii.</title>
        <authorList>
            <person name="Cho K."/>
        </authorList>
    </citation>
    <scope>NUCLEOTIDE SEQUENCE [LARGE SCALE GENOMIC DNA]</scope>
    <source>
        <strain evidence="1">LZ3.2</strain>
        <tissue evidence="1">Leaf</tissue>
    </source>
</reference>
<proteinExistence type="predicted"/>
<keyword evidence="2" id="KW-1185">Reference proteome</keyword>